<reference evidence="2 3" key="1">
    <citation type="submission" date="2019-12" db="EMBL/GenBank/DDBJ databases">
        <title>Chromosome-level assembly of the Caenorhabditis remanei genome.</title>
        <authorList>
            <person name="Teterina A.A."/>
            <person name="Willis J.H."/>
            <person name="Phillips P.C."/>
        </authorList>
    </citation>
    <scope>NUCLEOTIDE SEQUENCE [LARGE SCALE GENOMIC DNA]</scope>
    <source>
        <strain evidence="2 3">PX506</strain>
        <tissue evidence="2">Whole organism</tissue>
    </source>
</reference>
<dbReference type="EMBL" id="WUAV01000002">
    <property type="protein sequence ID" value="KAF1767050.1"/>
    <property type="molecule type" value="Genomic_DNA"/>
</dbReference>
<evidence type="ECO:0000256" key="1">
    <source>
        <dbReference type="SAM" id="MobiDB-lite"/>
    </source>
</evidence>
<evidence type="ECO:0000313" key="2">
    <source>
        <dbReference type="EMBL" id="KAF1767050.1"/>
    </source>
</evidence>
<dbReference type="Proteomes" id="UP000483820">
    <property type="component" value="Chromosome II"/>
</dbReference>
<dbReference type="KEGG" id="crq:GCK72_007008"/>
<comment type="caution">
    <text evidence="2">The sequence shown here is derived from an EMBL/GenBank/DDBJ whole genome shotgun (WGS) entry which is preliminary data.</text>
</comment>
<dbReference type="GeneID" id="9804422"/>
<name>A0A6A5HGC7_CAERE</name>
<accession>A0A6A5HGC7</accession>
<organism evidence="2 3">
    <name type="scientific">Caenorhabditis remanei</name>
    <name type="common">Caenorhabditis vulgaris</name>
    <dbReference type="NCBI Taxonomy" id="31234"/>
    <lineage>
        <taxon>Eukaryota</taxon>
        <taxon>Metazoa</taxon>
        <taxon>Ecdysozoa</taxon>
        <taxon>Nematoda</taxon>
        <taxon>Chromadorea</taxon>
        <taxon>Rhabditida</taxon>
        <taxon>Rhabditina</taxon>
        <taxon>Rhabditomorpha</taxon>
        <taxon>Rhabditoidea</taxon>
        <taxon>Rhabditidae</taxon>
        <taxon>Peloderinae</taxon>
        <taxon>Caenorhabditis</taxon>
    </lineage>
</organism>
<protein>
    <submittedName>
        <fullName evidence="2">Uncharacterized protein</fullName>
    </submittedName>
</protein>
<dbReference type="AlphaFoldDB" id="A0A6A5HGC7"/>
<dbReference type="CTD" id="9804422"/>
<dbReference type="RefSeq" id="XP_003109858.2">
    <property type="nucleotide sequence ID" value="XM_003109810.2"/>
</dbReference>
<sequence length="342" mass="40191">MQQNNILAPYLASFLAPIAAPGLAQIPIGGVPGTGDSNYYPALQNQQQSNNRLPNGPSISMKQTEGQITFLKEMQEFIDQEMKKDRVSWQKSLRIEELEAINANLLNQFNILKQDFDKLKIENIQQKKYIKVKNVEDSNQKFKIRELEEEVAKKQRKIEKQYEKIEELRKPENERKEKLKVKAREKEEALREESRGNPSSSGSSTHVLTEIGLVEREVANYFPPEMFKYCLNFIKRPIQEVYRIPQTREFFNICNRLLPIEDQKTEYGSEDIYKCSKLRHFIKEKQKKELDQNMVMIREPVVRRHFRRKRSVQECAPSYDESEQAHTEFQKVSWITGGLECN</sequence>
<proteinExistence type="predicted"/>
<feature type="compositionally biased region" description="Basic and acidic residues" evidence="1">
    <location>
        <begin position="176"/>
        <end position="195"/>
    </location>
</feature>
<gene>
    <name evidence="2" type="ORF">GCK72_007008</name>
</gene>
<evidence type="ECO:0000313" key="3">
    <source>
        <dbReference type="Proteomes" id="UP000483820"/>
    </source>
</evidence>
<feature type="region of interest" description="Disordered" evidence="1">
    <location>
        <begin position="176"/>
        <end position="205"/>
    </location>
</feature>